<dbReference type="InterPro" id="IPR027417">
    <property type="entry name" value="P-loop_NTPase"/>
</dbReference>
<evidence type="ECO:0000256" key="3">
    <source>
        <dbReference type="ARBA" id="ARBA00022792"/>
    </source>
</evidence>
<name>A0A015JY03_RHIIW</name>
<dbReference type="InterPro" id="IPR000640">
    <property type="entry name" value="EFG_V-like"/>
</dbReference>
<proteinExistence type="inferred from homology"/>
<reference evidence="11 12" key="1">
    <citation type="submission" date="2014-02" db="EMBL/GenBank/DDBJ databases">
        <title>Single nucleus genome sequencing reveals high similarity among nuclei of an endomycorrhizal fungus.</title>
        <authorList>
            <person name="Lin K."/>
            <person name="Geurts R."/>
            <person name="Zhang Z."/>
            <person name="Limpens E."/>
            <person name="Saunders D.G."/>
            <person name="Mu D."/>
            <person name="Pang E."/>
            <person name="Cao H."/>
            <person name="Cha H."/>
            <person name="Lin T."/>
            <person name="Zhou Q."/>
            <person name="Shang Y."/>
            <person name="Li Y."/>
            <person name="Ivanov S."/>
            <person name="Sharma T."/>
            <person name="Velzen R.V."/>
            <person name="Ruijter N.D."/>
            <person name="Aanen D.K."/>
            <person name="Win J."/>
            <person name="Kamoun S."/>
            <person name="Bisseling T."/>
            <person name="Huang S."/>
        </authorList>
    </citation>
    <scope>NUCLEOTIDE SEQUENCE [LARGE SCALE GENOMIC DNA]</scope>
    <source>
        <strain evidence="12">DAOM197198w</strain>
    </source>
</reference>
<keyword evidence="2 9" id="KW-0547">Nucleotide-binding</keyword>
<dbReference type="Gene3D" id="3.40.50.300">
    <property type="entry name" value="P-loop containing nucleotide triphosphate hydrolases"/>
    <property type="match status" value="1"/>
</dbReference>
<dbReference type="CDD" id="cd16260">
    <property type="entry name" value="EF4_III"/>
    <property type="match status" value="1"/>
</dbReference>
<comment type="similarity">
    <text evidence="1">Belongs to the TRAFAC class translation factor GTPase superfamily. Classic translation factor GTPase family. LepA subfamily.</text>
</comment>
<keyword evidence="8 9" id="KW-0472">Membrane</keyword>
<dbReference type="EMBL" id="JEMT01015736">
    <property type="protein sequence ID" value="EXX72215.1"/>
    <property type="molecule type" value="Genomic_DNA"/>
</dbReference>
<dbReference type="GO" id="GO:0097177">
    <property type="term" value="F:mitochondrial ribosome binding"/>
    <property type="evidence" value="ECO:0007669"/>
    <property type="project" value="TreeGrafter"/>
</dbReference>
<accession>A0A015JY03</accession>
<dbReference type="Gene3D" id="3.30.70.2570">
    <property type="entry name" value="Elongation factor 4, C-terminal domain"/>
    <property type="match status" value="1"/>
</dbReference>
<dbReference type="SUPFAM" id="SSF54980">
    <property type="entry name" value="EF-G C-terminal domain-like"/>
    <property type="match status" value="2"/>
</dbReference>
<comment type="subcellular location">
    <subcellularLocation>
        <location evidence="9">Mitochondrion inner membrane</location>
        <topology evidence="9">Peripheral membrane protein</topology>
        <orientation evidence="9">Matrix side</orientation>
    </subcellularLocation>
</comment>
<dbReference type="HOGENOM" id="CLU_009995_3_1_1"/>
<evidence type="ECO:0000256" key="1">
    <source>
        <dbReference type="ARBA" id="ARBA00005454"/>
    </source>
</evidence>
<dbReference type="FunFam" id="2.40.30.10:FF:000015">
    <property type="entry name" value="Translation factor GUF1, mitochondrial"/>
    <property type="match status" value="1"/>
</dbReference>
<dbReference type="Gene3D" id="3.30.70.870">
    <property type="entry name" value="Elongation Factor G (Translational Gtpase), domain 3"/>
    <property type="match status" value="1"/>
</dbReference>
<dbReference type="InterPro" id="IPR000795">
    <property type="entry name" value="T_Tr_GTP-bd_dom"/>
</dbReference>
<keyword evidence="3 9" id="KW-0999">Mitochondrion inner membrane</keyword>
<dbReference type="InterPro" id="IPR005225">
    <property type="entry name" value="Small_GTP-bd"/>
</dbReference>
<comment type="catalytic activity">
    <reaction evidence="9">
        <text>GTP + H2O = GDP + phosphate + H(+)</text>
        <dbReference type="Rhea" id="RHEA:19669"/>
        <dbReference type="ChEBI" id="CHEBI:15377"/>
        <dbReference type="ChEBI" id="CHEBI:15378"/>
        <dbReference type="ChEBI" id="CHEBI:37565"/>
        <dbReference type="ChEBI" id="CHEBI:43474"/>
        <dbReference type="ChEBI" id="CHEBI:58189"/>
        <dbReference type="EC" id="3.6.5.n1"/>
    </reaction>
</comment>
<dbReference type="OrthoDB" id="1074at2759"/>
<gene>
    <name evidence="11" type="ORF">RirG_071400</name>
</gene>
<dbReference type="InterPro" id="IPR013842">
    <property type="entry name" value="LepA_CTD"/>
</dbReference>
<protein>
    <submittedName>
        <fullName evidence="11">Guf1p</fullName>
    </submittedName>
</protein>
<dbReference type="CDD" id="cd03709">
    <property type="entry name" value="lepA_C"/>
    <property type="match status" value="1"/>
</dbReference>
<dbReference type="GO" id="GO:0005743">
    <property type="term" value="C:mitochondrial inner membrane"/>
    <property type="evidence" value="ECO:0007669"/>
    <property type="project" value="UniProtKB-SubCell"/>
</dbReference>
<dbReference type="GO" id="GO:0006412">
    <property type="term" value="P:translation"/>
    <property type="evidence" value="ECO:0007669"/>
    <property type="project" value="UniProtKB-KW"/>
</dbReference>
<dbReference type="NCBIfam" id="TIGR00231">
    <property type="entry name" value="small_GTP"/>
    <property type="match status" value="1"/>
</dbReference>
<dbReference type="Pfam" id="PF03144">
    <property type="entry name" value="GTP_EFTU_D2"/>
    <property type="match status" value="1"/>
</dbReference>
<dbReference type="InterPro" id="IPR004161">
    <property type="entry name" value="EFTu-like_2"/>
</dbReference>
<dbReference type="HAMAP" id="MF_00071">
    <property type="entry name" value="LepA"/>
    <property type="match status" value="1"/>
</dbReference>
<comment type="similarity">
    <text evidence="9">Belongs to the GTP-binding elongation factor family. LepA subfamily.</text>
</comment>
<dbReference type="SMART" id="SM00838">
    <property type="entry name" value="EFG_C"/>
    <property type="match status" value="1"/>
</dbReference>
<dbReference type="GO" id="GO:0045727">
    <property type="term" value="P:positive regulation of translation"/>
    <property type="evidence" value="ECO:0007669"/>
    <property type="project" value="UniProtKB-UniRule"/>
</dbReference>
<evidence type="ECO:0000313" key="12">
    <source>
        <dbReference type="Proteomes" id="UP000022910"/>
    </source>
</evidence>
<dbReference type="InterPro" id="IPR031157">
    <property type="entry name" value="G_TR_CS"/>
</dbReference>
<dbReference type="SUPFAM" id="SSF50447">
    <property type="entry name" value="Translation proteins"/>
    <property type="match status" value="1"/>
</dbReference>
<sequence length="672" mass="75504">MIFRPILSNFKPQFYSNIHIFNRNSYILNRVNRSLYINYDNLIKSLQKRDQSSSSNSNKNIDLSKFPAENIRNFSIIAHVDHGKSTLADRLLELTGTISSNHLHQQVLDKLTVERERGITVKAQTCSMFYKYNNKSYLLNLIDTPGHVDFNYEVSRSLAACQGTILLVDSSQGIQAQTVANFFLAFNEGLTVIPVINKIDLPTAEPDRVVNQIESTFELDVSNIALISAKSGVGVDKILPIVIEKIPPPSGNINKPLKAFLFDSWYDTYVGVVCVMAIVDGKLQKGDKIMSAYSEKKYEVIDIGIMHPEQVTTGYLHAGQVGYVICSMKVAAEAHIGDTFYHIKNPVEPLPGFEPAKSMVFAGVFPTDTNEFSRLDESITKLTLNDASVSVQKETSMALGQGWRIGFLGTLHMDVFRQRLEEEHDANIIITRPTVPYKIIYRDGSSKLIRNPAEFPDSMEMQNKVVELQEPIVMATIILPEDYMGSVMDLCGSRRGEQLEYNYMDESRVIMKYCIPLAEIVTDFHDELKSKSSGYASLDYEDIGYQTTDIVKLNVLINKKPVDALAAILHRSQVTHVGREWAKKLSEVIPKQLYEVVIQTAVGGKVIARETISAMRKNVTAKCYGGDVTRKMKLLEKQKEGKKKMKMIGNIELPQKAFYDFLSKGSGTSKKK</sequence>
<dbReference type="FunFam" id="3.40.50.300:FF:000078">
    <property type="entry name" value="Elongation factor 4"/>
    <property type="match status" value="1"/>
</dbReference>
<dbReference type="PANTHER" id="PTHR43512:SF7">
    <property type="entry name" value="TRANSLATION FACTOR GUF1, MITOCHONDRIAL"/>
    <property type="match status" value="1"/>
</dbReference>
<feature type="binding site" evidence="9">
    <location>
        <begin position="143"/>
        <end position="147"/>
    </location>
    <ligand>
        <name>GTP</name>
        <dbReference type="ChEBI" id="CHEBI:37565"/>
    </ligand>
</feature>
<feature type="binding site" evidence="9">
    <location>
        <begin position="197"/>
        <end position="200"/>
    </location>
    <ligand>
        <name>GTP</name>
        <dbReference type="ChEBI" id="CHEBI:37565"/>
    </ligand>
</feature>
<dbReference type="InterPro" id="IPR038363">
    <property type="entry name" value="LepA_C_sf"/>
</dbReference>
<keyword evidence="6 9" id="KW-0496">Mitochondrion</keyword>
<dbReference type="AlphaFoldDB" id="A0A015JY03"/>
<evidence type="ECO:0000256" key="9">
    <source>
        <dbReference type="HAMAP-Rule" id="MF_03137"/>
    </source>
</evidence>
<dbReference type="SUPFAM" id="SSF52540">
    <property type="entry name" value="P-loop containing nucleoside triphosphate hydrolases"/>
    <property type="match status" value="1"/>
</dbReference>
<evidence type="ECO:0000256" key="8">
    <source>
        <dbReference type="ARBA" id="ARBA00023136"/>
    </source>
</evidence>
<dbReference type="FunFam" id="3.30.70.870:FF:000004">
    <property type="entry name" value="Translation factor GUF1, mitochondrial"/>
    <property type="match status" value="1"/>
</dbReference>
<dbReference type="FunFam" id="3.30.70.240:FF:000007">
    <property type="entry name" value="Translation factor GUF1, mitochondrial"/>
    <property type="match status" value="1"/>
</dbReference>
<evidence type="ECO:0000259" key="10">
    <source>
        <dbReference type="PROSITE" id="PS51722"/>
    </source>
</evidence>
<dbReference type="PROSITE" id="PS51722">
    <property type="entry name" value="G_TR_2"/>
    <property type="match status" value="1"/>
</dbReference>
<evidence type="ECO:0000256" key="5">
    <source>
        <dbReference type="ARBA" id="ARBA00022917"/>
    </source>
</evidence>
<keyword evidence="5 9" id="KW-0648">Protein biosynthesis</keyword>
<dbReference type="OMA" id="QVKCDEN"/>
<dbReference type="FunFam" id="3.30.70.2570:FF:000001">
    <property type="entry name" value="Translation factor GUF1, mitochondrial"/>
    <property type="match status" value="1"/>
</dbReference>
<dbReference type="STRING" id="1432141.A0A015JY03"/>
<dbReference type="Proteomes" id="UP000022910">
    <property type="component" value="Unassembled WGS sequence"/>
</dbReference>
<comment type="caution">
    <text evidence="11">The sequence shown here is derived from an EMBL/GenBank/DDBJ whole genome shotgun (WGS) entry which is preliminary data.</text>
</comment>
<dbReference type="InterPro" id="IPR009000">
    <property type="entry name" value="Transl_B-barrel_sf"/>
</dbReference>
<dbReference type="SMR" id="A0A015JY03"/>
<dbReference type="InterPro" id="IPR006297">
    <property type="entry name" value="EF-4"/>
</dbReference>
<keyword evidence="7 9" id="KW-0342">GTP-binding</keyword>
<dbReference type="GO" id="GO:0005525">
    <property type="term" value="F:GTP binding"/>
    <property type="evidence" value="ECO:0007669"/>
    <property type="project" value="UniProtKB-UniRule"/>
</dbReference>
<evidence type="ECO:0000256" key="4">
    <source>
        <dbReference type="ARBA" id="ARBA00022801"/>
    </source>
</evidence>
<dbReference type="PANTHER" id="PTHR43512">
    <property type="entry name" value="TRANSLATION FACTOR GUF1-RELATED"/>
    <property type="match status" value="1"/>
</dbReference>
<evidence type="ECO:0000256" key="2">
    <source>
        <dbReference type="ARBA" id="ARBA00022741"/>
    </source>
</evidence>
<evidence type="ECO:0000256" key="6">
    <source>
        <dbReference type="ARBA" id="ARBA00023128"/>
    </source>
</evidence>
<dbReference type="GO" id="GO:0003924">
    <property type="term" value="F:GTPase activity"/>
    <property type="evidence" value="ECO:0007669"/>
    <property type="project" value="UniProtKB-UniRule"/>
</dbReference>
<evidence type="ECO:0000313" key="11">
    <source>
        <dbReference type="EMBL" id="EXX72215.1"/>
    </source>
</evidence>
<organism evidence="11 12">
    <name type="scientific">Rhizophagus irregularis (strain DAOM 197198w)</name>
    <name type="common">Glomus intraradices</name>
    <dbReference type="NCBI Taxonomy" id="1432141"/>
    <lineage>
        <taxon>Eukaryota</taxon>
        <taxon>Fungi</taxon>
        <taxon>Fungi incertae sedis</taxon>
        <taxon>Mucoromycota</taxon>
        <taxon>Glomeromycotina</taxon>
        <taxon>Glomeromycetes</taxon>
        <taxon>Glomerales</taxon>
        <taxon>Glomeraceae</taxon>
        <taxon>Rhizophagus</taxon>
    </lineage>
</organism>
<dbReference type="PRINTS" id="PR00315">
    <property type="entry name" value="ELONGATNFCT"/>
</dbReference>
<dbReference type="CDD" id="cd03699">
    <property type="entry name" value="EF4_II"/>
    <property type="match status" value="1"/>
</dbReference>
<dbReference type="CDD" id="cd01890">
    <property type="entry name" value="LepA"/>
    <property type="match status" value="1"/>
</dbReference>
<keyword evidence="4 9" id="KW-0378">Hydrolase</keyword>
<feature type="binding site" evidence="9">
    <location>
        <begin position="78"/>
        <end position="85"/>
    </location>
    <ligand>
        <name>GTP</name>
        <dbReference type="ChEBI" id="CHEBI:37565"/>
    </ligand>
</feature>
<comment type="function">
    <text evidence="9">Promotes mitochondrial protein synthesis. May act as a fidelity factor of the translation reaction, by catalyzing a one-codon backward translocation of tRNAs on improperly translocated ribosomes. Binds to mitochondrial ribosomes in a GTP-dependent manner.</text>
</comment>
<dbReference type="InterPro" id="IPR035647">
    <property type="entry name" value="EFG_III/V"/>
</dbReference>
<dbReference type="NCBIfam" id="TIGR01393">
    <property type="entry name" value="lepA"/>
    <property type="match status" value="1"/>
</dbReference>
<dbReference type="Pfam" id="PF06421">
    <property type="entry name" value="LepA_C"/>
    <property type="match status" value="1"/>
</dbReference>
<dbReference type="Gene3D" id="2.40.30.10">
    <property type="entry name" value="Translation factors"/>
    <property type="match status" value="1"/>
</dbReference>
<dbReference type="PROSITE" id="PS00301">
    <property type="entry name" value="G_TR_1"/>
    <property type="match status" value="1"/>
</dbReference>
<dbReference type="GO" id="GO:0005759">
    <property type="term" value="C:mitochondrial matrix"/>
    <property type="evidence" value="ECO:0007669"/>
    <property type="project" value="UniProtKB-UniRule"/>
</dbReference>
<dbReference type="InterPro" id="IPR035654">
    <property type="entry name" value="LepA_IV"/>
</dbReference>
<dbReference type="Pfam" id="PF00009">
    <property type="entry name" value="GTP_EFTU"/>
    <property type="match status" value="1"/>
</dbReference>
<dbReference type="Gene3D" id="3.30.70.240">
    <property type="match status" value="1"/>
</dbReference>
<keyword evidence="12" id="KW-1185">Reference proteome</keyword>
<feature type="domain" description="Tr-type G" evidence="10">
    <location>
        <begin position="69"/>
        <end position="250"/>
    </location>
</feature>
<dbReference type="Pfam" id="PF00679">
    <property type="entry name" value="EFG_C"/>
    <property type="match status" value="1"/>
</dbReference>
<evidence type="ECO:0000256" key="7">
    <source>
        <dbReference type="ARBA" id="ARBA00023134"/>
    </source>
</evidence>